<evidence type="ECO:0008006" key="4">
    <source>
        <dbReference type="Google" id="ProtNLM"/>
    </source>
</evidence>
<dbReference type="OrthoDB" id="3792848at2759"/>
<feature type="signal peptide" evidence="1">
    <location>
        <begin position="1"/>
        <end position="19"/>
    </location>
</feature>
<evidence type="ECO:0000313" key="2">
    <source>
        <dbReference type="EMBL" id="ORX95937.1"/>
    </source>
</evidence>
<keyword evidence="3" id="KW-1185">Reference proteome</keyword>
<proteinExistence type="predicted"/>
<gene>
    <name evidence="2" type="ORF">BCR34DRAFT_607808</name>
</gene>
<feature type="chain" id="PRO_5012056217" description="Necrosis-inducing factor-domain-containing protein" evidence="1">
    <location>
        <begin position="20"/>
        <end position="177"/>
    </location>
</feature>
<comment type="caution">
    <text evidence="2">The sequence shown here is derived from an EMBL/GenBank/DDBJ whole genome shotgun (WGS) entry which is preliminary data.</text>
</comment>
<accession>A0A1Y1YD73</accession>
<sequence length="177" mass="19231">MRAILLPLLFATLNSFISCASIPPRELTATKPLKIRECLTLPYQNTSAVSTAISTLEANLQALKNSISVSRNMGSQRFRATSDGTCVELLMQNWSCDHDLSLDGKNMAWAVESIANQCGGPVTTGKGGVVSWKSIPSGWGYYMDDTGYDFGKHMWAILRPCQEKPMMSACSPGAMAE</sequence>
<dbReference type="EMBL" id="MCFA01000267">
    <property type="protein sequence ID" value="ORX95937.1"/>
    <property type="molecule type" value="Genomic_DNA"/>
</dbReference>
<organism evidence="2 3">
    <name type="scientific">Clohesyomyces aquaticus</name>
    <dbReference type="NCBI Taxonomy" id="1231657"/>
    <lineage>
        <taxon>Eukaryota</taxon>
        <taxon>Fungi</taxon>
        <taxon>Dikarya</taxon>
        <taxon>Ascomycota</taxon>
        <taxon>Pezizomycotina</taxon>
        <taxon>Dothideomycetes</taxon>
        <taxon>Pleosporomycetidae</taxon>
        <taxon>Pleosporales</taxon>
        <taxon>Lindgomycetaceae</taxon>
        <taxon>Clohesyomyces</taxon>
    </lineage>
</organism>
<dbReference type="Proteomes" id="UP000193144">
    <property type="component" value="Unassembled WGS sequence"/>
</dbReference>
<evidence type="ECO:0000313" key="3">
    <source>
        <dbReference type="Proteomes" id="UP000193144"/>
    </source>
</evidence>
<dbReference type="PROSITE" id="PS51257">
    <property type="entry name" value="PROKAR_LIPOPROTEIN"/>
    <property type="match status" value="1"/>
</dbReference>
<evidence type="ECO:0000256" key="1">
    <source>
        <dbReference type="SAM" id="SignalP"/>
    </source>
</evidence>
<keyword evidence="1" id="KW-0732">Signal</keyword>
<reference evidence="2 3" key="1">
    <citation type="submission" date="2016-07" db="EMBL/GenBank/DDBJ databases">
        <title>Pervasive Adenine N6-methylation of Active Genes in Fungi.</title>
        <authorList>
            <consortium name="DOE Joint Genome Institute"/>
            <person name="Mondo S.J."/>
            <person name="Dannebaum R.O."/>
            <person name="Kuo R.C."/>
            <person name="Labutti K."/>
            <person name="Haridas S."/>
            <person name="Kuo A."/>
            <person name="Salamov A."/>
            <person name="Ahrendt S.R."/>
            <person name="Lipzen A."/>
            <person name="Sullivan W."/>
            <person name="Andreopoulos W.B."/>
            <person name="Clum A."/>
            <person name="Lindquist E."/>
            <person name="Daum C."/>
            <person name="Ramamoorthy G.K."/>
            <person name="Gryganskyi A."/>
            <person name="Culley D."/>
            <person name="Magnuson J.K."/>
            <person name="James T.Y."/>
            <person name="O'Malley M.A."/>
            <person name="Stajich J.E."/>
            <person name="Spatafora J.W."/>
            <person name="Visel A."/>
            <person name="Grigoriev I.V."/>
        </authorList>
    </citation>
    <scope>NUCLEOTIDE SEQUENCE [LARGE SCALE GENOMIC DNA]</scope>
    <source>
        <strain evidence="2 3">CBS 115471</strain>
    </source>
</reference>
<name>A0A1Y1YD73_9PLEO</name>
<protein>
    <recommendedName>
        <fullName evidence="4">Necrosis-inducing factor-domain-containing protein</fullName>
    </recommendedName>
</protein>
<dbReference type="AlphaFoldDB" id="A0A1Y1YD73"/>